<protein>
    <recommendedName>
        <fullName evidence="3">Retrotransposon gag domain-containing protein</fullName>
    </recommendedName>
</protein>
<accession>A0A426ZAT1</accession>
<sequence>MWVDFPRWEDGDSTGWLSCVECYFRYHRTSEASMMDIAAIHLEGDVLQWYNWYKHTHRVTTWRSTKGLCWHCDKPWSYNHHCKKGKLLMIEPIEESKEEDLKPEKENMKEDQ</sequence>
<dbReference type="Proteomes" id="UP000287651">
    <property type="component" value="Unassembled WGS sequence"/>
</dbReference>
<reference evidence="1 2" key="1">
    <citation type="journal article" date="2014" name="Agronomy (Basel)">
        <title>A Draft Genome Sequence for Ensete ventricosum, the Drought-Tolerant Tree Against Hunger.</title>
        <authorList>
            <person name="Harrison J."/>
            <person name="Moore K.A."/>
            <person name="Paszkiewicz K."/>
            <person name="Jones T."/>
            <person name="Grant M."/>
            <person name="Ambacheew D."/>
            <person name="Muzemil S."/>
            <person name="Studholme D.J."/>
        </authorList>
    </citation>
    <scope>NUCLEOTIDE SEQUENCE [LARGE SCALE GENOMIC DNA]</scope>
</reference>
<evidence type="ECO:0000313" key="1">
    <source>
        <dbReference type="EMBL" id="RRT61100.1"/>
    </source>
</evidence>
<dbReference type="EMBL" id="AMZH03007535">
    <property type="protein sequence ID" value="RRT61100.1"/>
    <property type="molecule type" value="Genomic_DNA"/>
</dbReference>
<dbReference type="AlphaFoldDB" id="A0A426ZAT1"/>
<evidence type="ECO:0008006" key="3">
    <source>
        <dbReference type="Google" id="ProtNLM"/>
    </source>
</evidence>
<evidence type="ECO:0000313" key="2">
    <source>
        <dbReference type="Proteomes" id="UP000287651"/>
    </source>
</evidence>
<comment type="caution">
    <text evidence="1">The sequence shown here is derived from an EMBL/GenBank/DDBJ whole genome shotgun (WGS) entry which is preliminary data.</text>
</comment>
<name>A0A426ZAT1_ENSVE</name>
<organism evidence="1 2">
    <name type="scientific">Ensete ventricosum</name>
    <name type="common">Abyssinian banana</name>
    <name type="synonym">Musa ensete</name>
    <dbReference type="NCBI Taxonomy" id="4639"/>
    <lineage>
        <taxon>Eukaryota</taxon>
        <taxon>Viridiplantae</taxon>
        <taxon>Streptophyta</taxon>
        <taxon>Embryophyta</taxon>
        <taxon>Tracheophyta</taxon>
        <taxon>Spermatophyta</taxon>
        <taxon>Magnoliopsida</taxon>
        <taxon>Liliopsida</taxon>
        <taxon>Zingiberales</taxon>
        <taxon>Musaceae</taxon>
        <taxon>Ensete</taxon>
    </lineage>
</organism>
<proteinExistence type="predicted"/>
<gene>
    <name evidence="1" type="ORF">B296_00014850</name>
</gene>